<dbReference type="OrthoDB" id="2443950at2759"/>
<keyword evidence="3" id="KW-1185">Reference proteome</keyword>
<accession>A0A8H4AE83</accession>
<evidence type="ECO:0000313" key="2">
    <source>
        <dbReference type="EMBL" id="KAF0484551.1"/>
    </source>
</evidence>
<organism evidence="2 3">
    <name type="scientific">Gigaspora margarita</name>
    <dbReference type="NCBI Taxonomy" id="4874"/>
    <lineage>
        <taxon>Eukaryota</taxon>
        <taxon>Fungi</taxon>
        <taxon>Fungi incertae sedis</taxon>
        <taxon>Mucoromycota</taxon>
        <taxon>Glomeromycotina</taxon>
        <taxon>Glomeromycetes</taxon>
        <taxon>Diversisporales</taxon>
        <taxon>Gigasporaceae</taxon>
        <taxon>Gigaspora</taxon>
    </lineage>
</organism>
<dbReference type="Proteomes" id="UP000439903">
    <property type="component" value="Unassembled WGS sequence"/>
</dbReference>
<sequence length="464" mass="53507">MKDQNNIHAFHMPKGHPMTQYRRGLEEGIELCNRSSSGNKRKLEDILSQFDTIPKSQRQKIYKDAWGVEKGKRQSEEQEQNLTLIRNNINFIMGGCNAKIHGECSEESLSVYTELFNILQRLDLGTIEPEIPIASGVIDLTGNEDIFTKLLTLETKQILSRHSFRNNEFPNQIGAMLDEFVSSYSELRSDFDPALMRPISFPHGEMTLGTRRILMTTFDLLEGLRRIWSCRPSLIEEDYSENSYVIHAVSKVLDPLFTYSKWPLKRAWSEQTSKSSQSRKNRMGSINLGKKPDLQVLLKLDMKANELVLVEISRLFPEQDKEVLDWKKLVRICKDCFDERYNIFFENREDTSSGARLIHCELGKIPVLGIQVIGERIFVSMLDLFEGVFYRVYRVCEITIPLRISTRQVVEEFLRGSLRLRAIVEEIVGMSVSIKDEINLLPTCEERTPSTSMMSTTYSPPRNS</sequence>
<reference evidence="2 3" key="1">
    <citation type="journal article" date="2019" name="Environ. Microbiol.">
        <title>At the nexus of three kingdoms: the genome of the mycorrhizal fungus Gigaspora margarita provides insights into plant, endobacterial and fungal interactions.</title>
        <authorList>
            <person name="Venice F."/>
            <person name="Ghignone S."/>
            <person name="Salvioli di Fossalunga A."/>
            <person name="Amselem J."/>
            <person name="Novero M."/>
            <person name="Xianan X."/>
            <person name="Sedzielewska Toro K."/>
            <person name="Morin E."/>
            <person name="Lipzen A."/>
            <person name="Grigoriev I.V."/>
            <person name="Henrissat B."/>
            <person name="Martin F.M."/>
            <person name="Bonfante P."/>
        </authorList>
    </citation>
    <scope>NUCLEOTIDE SEQUENCE [LARGE SCALE GENOMIC DNA]</scope>
    <source>
        <strain evidence="2 3">BEG34</strain>
    </source>
</reference>
<feature type="compositionally biased region" description="Low complexity" evidence="1">
    <location>
        <begin position="449"/>
        <end position="464"/>
    </location>
</feature>
<comment type="caution">
    <text evidence="2">The sequence shown here is derived from an EMBL/GenBank/DDBJ whole genome shotgun (WGS) entry which is preliminary data.</text>
</comment>
<dbReference type="EMBL" id="WTPW01000730">
    <property type="protein sequence ID" value="KAF0484551.1"/>
    <property type="molecule type" value="Genomic_DNA"/>
</dbReference>
<protein>
    <submittedName>
        <fullName evidence="2">Uncharacterized protein</fullName>
    </submittedName>
</protein>
<dbReference type="AlphaFoldDB" id="A0A8H4AE83"/>
<evidence type="ECO:0000313" key="3">
    <source>
        <dbReference type="Proteomes" id="UP000439903"/>
    </source>
</evidence>
<gene>
    <name evidence="2" type="ORF">F8M41_022967</name>
</gene>
<name>A0A8H4AE83_GIGMA</name>
<proteinExistence type="predicted"/>
<evidence type="ECO:0000256" key="1">
    <source>
        <dbReference type="SAM" id="MobiDB-lite"/>
    </source>
</evidence>
<feature type="region of interest" description="Disordered" evidence="1">
    <location>
        <begin position="445"/>
        <end position="464"/>
    </location>
</feature>